<dbReference type="EMBL" id="AUZY01006380">
    <property type="protein sequence ID" value="EQD54588.1"/>
    <property type="molecule type" value="Genomic_DNA"/>
</dbReference>
<keyword evidence="1" id="KW-0489">Methyltransferase</keyword>
<reference evidence="1" key="2">
    <citation type="journal article" date="2014" name="ISME J.">
        <title>Microbial stratification in low pH oxic and suboxic macroscopic growths along an acid mine drainage.</title>
        <authorList>
            <person name="Mendez-Garcia C."/>
            <person name="Mesa V."/>
            <person name="Sprenger R.R."/>
            <person name="Richter M."/>
            <person name="Diez M.S."/>
            <person name="Solano J."/>
            <person name="Bargiela R."/>
            <person name="Golyshina O.V."/>
            <person name="Manteca A."/>
            <person name="Ramos J.L."/>
            <person name="Gallego J.R."/>
            <person name="Llorente I."/>
            <person name="Martins Dos Santos V.A."/>
            <person name="Jensen O.N."/>
            <person name="Pelaez A.I."/>
            <person name="Sanchez J."/>
            <person name="Ferrer M."/>
        </authorList>
    </citation>
    <scope>NUCLEOTIDE SEQUENCE</scope>
</reference>
<reference evidence="1" key="1">
    <citation type="submission" date="2013-08" db="EMBL/GenBank/DDBJ databases">
        <authorList>
            <person name="Mendez C."/>
            <person name="Richter M."/>
            <person name="Ferrer M."/>
            <person name="Sanchez J."/>
        </authorList>
    </citation>
    <scope>NUCLEOTIDE SEQUENCE</scope>
</reference>
<dbReference type="GO" id="GO:0008168">
    <property type="term" value="F:methyltransferase activity"/>
    <property type="evidence" value="ECO:0007669"/>
    <property type="project" value="UniProtKB-KW"/>
</dbReference>
<evidence type="ECO:0000313" key="1">
    <source>
        <dbReference type="EMBL" id="EQD54588.1"/>
    </source>
</evidence>
<accession>T1AD97</accession>
<feature type="non-terminal residue" evidence="1">
    <location>
        <position position="179"/>
    </location>
</feature>
<proteinExistence type="predicted"/>
<name>T1AD97_9ZZZZ</name>
<dbReference type="AlphaFoldDB" id="T1AD97"/>
<comment type="caution">
    <text evidence="1">The sequence shown here is derived from an EMBL/GenBank/DDBJ whole genome shotgun (WGS) entry which is preliminary data.</text>
</comment>
<keyword evidence="1" id="KW-0808">Transferase</keyword>
<dbReference type="GO" id="GO:0032259">
    <property type="term" value="P:methylation"/>
    <property type="evidence" value="ECO:0007669"/>
    <property type="project" value="UniProtKB-KW"/>
</dbReference>
<organism evidence="1">
    <name type="scientific">mine drainage metagenome</name>
    <dbReference type="NCBI Taxonomy" id="410659"/>
    <lineage>
        <taxon>unclassified sequences</taxon>
        <taxon>metagenomes</taxon>
        <taxon>ecological metagenomes</taxon>
    </lineage>
</organism>
<sequence>VGADLDPLSVLISRAKTTPISASELSKVARIPHEVDYSDGTPSLIPEVKNLHHWFTPDAVRELSAVKSRCLTLPEPTKTFALVVFSSIIRRVSNADDQTQKTYVSHTLPKRPPPPHELLPIFVQRAIRGMEEYARLLPKPPSGTVLQADARWVPAGAEFEDVVTSPPMWTQSSTSTTRC</sequence>
<gene>
    <name evidence="1" type="ORF">B1B_09626</name>
</gene>
<feature type="non-terminal residue" evidence="1">
    <location>
        <position position="1"/>
    </location>
</feature>
<protein>
    <submittedName>
        <fullName evidence="1">Modification methylase</fullName>
    </submittedName>
</protein>